<dbReference type="AlphaFoldDB" id="A0A1M3KV27"/>
<evidence type="ECO:0000313" key="4">
    <source>
        <dbReference type="Proteomes" id="UP000184233"/>
    </source>
</evidence>
<feature type="transmembrane region" description="Helical" evidence="1">
    <location>
        <begin position="266"/>
        <end position="284"/>
    </location>
</feature>
<evidence type="ECO:0000313" key="3">
    <source>
        <dbReference type="EMBL" id="OJX56237.1"/>
    </source>
</evidence>
<evidence type="ECO:0000259" key="2">
    <source>
        <dbReference type="Pfam" id="PF07786"/>
    </source>
</evidence>
<dbReference type="PANTHER" id="PTHR40407">
    <property type="entry name" value="MEMBRANE PROTEIN-LIKE PROTEIN"/>
    <property type="match status" value="1"/>
</dbReference>
<proteinExistence type="predicted"/>
<feature type="transmembrane region" description="Helical" evidence="1">
    <location>
        <begin position="191"/>
        <end position="209"/>
    </location>
</feature>
<sequence length="387" mass="43864">MQRIISIDVLRGLVMVIMALDHARDYFHHGAILGQDPMDLSTTTPWLYLTRWITHFCAPVFVFLSGTSAYLMARRTDPVKASIFLLTRGLWLVVLELTVIYFGWTFSPYWPSVMLTVIWAIGIGFIVLGLLIRLPTRFVGFLGLLIVFVHNAFDGIVIDDPAWFSVLWSILHVNGSFEPIAGHVVLVGYPVLPWIGIMLTGYACGGLWSKGVTAQDRQGTLARMGITAIGLFLLLRLINLYGDSHHWTMHIDPVTTMMSFLDTTKYPPSLLFTCMTLGPSLLLLSWLESHDVRRNFLVVFGRVPLFYYILHIYVLHAAAWIAALAMGYGWTQFDVATGFGGIPSGFGFSLPWVYVIWICVVAALYPLCRWYDGYRMANRHRAWLRYL</sequence>
<comment type="caution">
    <text evidence="3">The sequence shown here is derived from an EMBL/GenBank/DDBJ whole genome shotgun (WGS) entry which is preliminary data.</text>
</comment>
<gene>
    <name evidence="3" type="ORF">BGO89_12920</name>
</gene>
<keyword evidence="1" id="KW-0472">Membrane</keyword>
<keyword evidence="1" id="KW-0812">Transmembrane</keyword>
<feature type="domain" description="Heparan-alpha-glucosaminide N-acetyltransferase catalytic" evidence="2">
    <location>
        <begin position="3"/>
        <end position="211"/>
    </location>
</feature>
<reference evidence="3 4" key="1">
    <citation type="submission" date="2016-09" db="EMBL/GenBank/DDBJ databases">
        <title>Genome-resolved meta-omics ties microbial dynamics to process performance in biotechnology for thiocyanate degradation.</title>
        <authorList>
            <person name="Kantor R.S."/>
            <person name="Huddy R.J."/>
            <person name="Iyer R."/>
            <person name="Thomas B.C."/>
            <person name="Brown C.T."/>
            <person name="Anantharaman K."/>
            <person name="Tringe S."/>
            <person name="Hettich R.L."/>
            <person name="Harrison S.T."/>
            <person name="Banfield J.F."/>
        </authorList>
    </citation>
    <scope>NUCLEOTIDE SEQUENCE [LARGE SCALE GENOMIC DNA]</scope>
    <source>
        <strain evidence="3">59-99</strain>
    </source>
</reference>
<protein>
    <recommendedName>
        <fullName evidence="2">Heparan-alpha-glucosaminide N-acetyltransferase catalytic domain-containing protein</fullName>
    </recommendedName>
</protein>
<organism evidence="3 4">
    <name type="scientific">Candidatus Kapaibacterium thiocyanatum</name>
    <dbReference type="NCBI Taxonomy" id="1895771"/>
    <lineage>
        <taxon>Bacteria</taxon>
        <taxon>Pseudomonadati</taxon>
        <taxon>Candidatus Kapaibacteriota</taxon>
        <taxon>Candidatus Kapaibacteriia</taxon>
        <taxon>Candidatus Kapaibacteriales</taxon>
        <taxon>Candidatus Kapaibacteriaceae</taxon>
        <taxon>Candidatus Kapaibacterium</taxon>
    </lineage>
</organism>
<feature type="transmembrane region" description="Helical" evidence="1">
    <location>
        <begin position="85"/>
        <end position="104"/>
    </location>
</feature>
<feature type="transmembrane region" description="Helical" evidence="1">
    <location>
        <begin position="110"/>
        <end position="131"/>
    </location>
</feature>
<evidence type="ECO:0000256" key="1">
    <source>
        <dbReference type="SAM" id="Phobius"/>
    </source>
</evidence>
<keyword evidence="1" id="KW-1133">Transmembrane helix</keyword>
<feature type="transmembrane region" description="Helical" evidence="1">
    <location>
        <begin position="52"/>
        <end position="73"/>
    </location>
</feature>
<feature type="transmembrane region" description="Helical" evidence="1">
    <location>
        <begin position="138"/>
        <end position="158"/>
    </location>
</feature>
<feature type="transmembrane region" description="Helical" evidence="1">
    <location>
        <begin position="221"/>
        <end position="241"/>
    </location>
</feature>
<dbReference type="Pfam" id="PF07786">
    <property type="entry name" value="HGSNAT_cat"/>
    <property type="match status" value="1"/>
</dbReference>
<dbReference type="STRING" id="1895771.BGO89_12920"/>
<dbReference type="EMBL" id="MKVH01000025">
    <property type="protein sequence ID" value="OJX56237.1"/>
    <property type="molecule type" value="Genomic_DNA"/>
</dbReference>
<feature type="transmembrane region" description="Helical" evidence="1">
    <location>
        <begin position="305"/>
        <end position="330"/>
    </location>
</feature>
<dbReference type="InterPro" id="IPR012429">
    <property type="entry name" value="HGSNAT_cat"/>
</dbReference>
<accession>A0A1M3KV27</accession>
<dbReference type="PANTHER" id="PTHR40407:SF1">
    <property type="entry name" value="HEPARAN-ALPHA-GLUCOSAMINIDE N-ACETYLTRANSFERASE CATALYTIC DOMAIN-CONTAINING PROTEIN"/>
    <property type="match status" value="1"/>
</dbReference>
<name>A0A1M3KV27_9BACT</name>
<dbReference type="Proteomes" id="UP000184233">
    <property type="component" value="Unassembled WGS sequence"/>
</dbReference>
<feature type="transmembrane region" description="Helical" evidence="1">
    <location>
        <begin position="350"/>
        <end position="371"/>
    </location>
</feature>